<dbReference type="PROSITE" id="PS51471">
    <property type="entry name" value="FE2OG_OXY"/>
    <property type="match status" value="1"/>
</dbReference>
<organism evidence="2 3">
    <name type="scientific">Vibrio marisflavi CECT 7928</name>
    <dbReference type="NCBI Taxonomy" id="634439"/>
    <lineage>
        <taxon>Bacteria</taxon>
        <taxon>Pseudomonadati</taxon>
        <taxon>Pseudomonadota</taxon>
        <taxon>Gammaproteobacteria</taxon>
        <taxon>Vibrionales</taxon>
        <taxon>Vibrionaceae</taxon>
        <taxon>Vibrio</taxon>
    </lineage>
</organism>
<accession>A0ABM8ZZG9</accession>
<comment type="caution">
    <text evidence="2">The sequence shown here is derived from an EMBL/GenBank/DDBJ whole genome shotgun (WGS) entry which is preliminary data.</text>
</comment>
<dbReference type="EMBL" id="CAKLDM010000001">
    <property type="protein sequence ID" value="CAH0536313.1"/>
    <property type="molecule type" value="Genomic_DNA"/>
</dbReference>
<keyword evidence="3" id="KW-1185">Reference proteome</keyword>
<dbReference type="InterPro" id="IPR037151">
    <property type="entry name" value="AlkB-like_sf"/>
</dbReference>
<dbReference type="Gene3D" id="2.60.120.590">
    <property type="entry name" value="Alpha-ketoglutarate-dependent dioxygenase AlkB-like"/>
    <property type="match status" value="1"/>
</dbReference>
<name>A0ABM8ZZG9_9VIBR</name>
<evidence type="ECO:0000313" key="3">
    <source>
        <dbReference type="Proteomes" id="UP000838748"/>
    </source>
</evidence>
<dbReference type="RefSeq" id="WP_237359747.1">
    <property type="nucleotide sequence ID" value="NZ_CAKLDM010000001.1"/>
</dbReference>
<dbReference type="PANTHER" id="PTHR31212">
    <property type="entry name" value="ALPHA-KETOGLUTARATE-DEPENDENT DIOXYGENASE ALKB HOMOLOG 3"/>
    <property type="match status" value="1"/>
</dbReference>
<evidence type="ECO:0000313" key="2">
    <source>
        <dbReference type="EMBL" id="CAH0536313.1"/>
    </source>
</evidence>
<reference evidence="2" key="1">
    <citation type="submission" date="2021-11" db="EMBL/GenBank/DDBJ databases">
        <authorList>
            <person name="Rodrigo-Torres L."/>
            <person name="Arahal R. D."/>
            <person name="Lucena T."/>
        </authorList>
    </citation>
    <scope>NUCLEOTIDE SEQUENCE</scope>
    <source>
        <strain evidence="2">CECT 7928</strain>
    </source>
</reference>
<dbReference type="Pfam" id="PF13532">
    <property type="entry name" value="2OG-FeII_Oxy_2"/>
    <property type="match status" value="1"/>
</dbReference>
<protein>
    <recommendedName>
        <fullName evidence="1">Fe2OG dioxygenase domain-containing protein</fullName>
    </recommendedName>
</protein>
<gene>
    <name evidence="2" type="ORF">VMF7928_00324</name>
</gene>
<sequence length="202" mass="23266">MDLFSPQPSEGEWITIRDGLLYWAPQSIERVYASELFEKLKREITFEQKSINIFGKQRIQPRLHAWHGDASYSYSGLTLSPHPWTETLLTLKSICEASSGQAFNSVLINLYRNGDDSMGWHSDNEPELGKDPTIASISLGETRTFHLKHIHSKEKIKMELNNGSLLVMAGSTQHYWQHSLPKTRQTKQERINLTFRYVYPTA</sequence>
<proteinExistence type="predicted"/>
<feature type="domain" description="Fe2OG dioxygenase" evidence="1">
    <location>
        <begin position="102"/>
        <end position="199"/>
    </location>
</feature>
<dbReference type="InterPro" id="IPR032854">
    <property type="entry name" value="ALKBH3"/>
</dbReference>
<dbReference type="Proteomes" id="UP000838748">
    <property type="component" value="Unassembled WGS sequence"/>
</dbReference>
<evidence type="ECO:0000259" key="1">
    <source>
        <dbReference type="PROSITE" id="PS51471"/>
    </source>
</evidence>
<dbReference type="InterPro" id="IPR005123">
    <property type="entry name" value="Oxoglu/Fe-dep_dioxygenase_dom"/>
</dbReference>
<dbReference type="InterPro" id="IPR027450">
    <property type="entry name" value="AlkB-like"/>
</dbReference>
<dbReference type="PANTHER" id="PTHR31212:SF4">
    <property type="entry name" value="ALPHA-KETOGLUTARATE-DEPENDENT DIOXYGENASE ALKB HOMOLOG 3"/>
    <property type="match status" value="1"/>
</dbReference>
<dbReference type="SUPFAM" id="SSF51197">
    <property type="entry name" value="Clavaminate synthase-like"/>
    <property type="match status" value="1"/>
</dbReference>